<dbReference type="GO" id="GO:0005634">
    <property type="term" value="C:nucleus"/>
    <property type="evidence" value="ECO:0007669"/>
    <property type="project" value="UniProtKB-SubCell"/>
</dbReference>
<dbReference type="EMBL" id="KZ826061">
    <property type="protein sequence ID" value="PYH88864.1"/>
    <property type="molecule type" value="Genomic_DNA"/>
</dbReference>
<feature type="compositionally biased region" description="Pro residues" evidence="7">
    <location>
        <begin position="100"/>
        <end position="116"/>
    </location>
</feature>
<dbReference type="AlphaFoldDB" id="A0A319CUN1"/>
<evidence type="ECO:0000256" key="7">
    <source>
        <dbReference type="SAM" id="MobiDB-lite"/>
    </source>
</evidence>
<evidence type="ECO:0000313" key="10">
    <source>
        <dbReference type="Proteomes" id="UP000247810"/>
    </source>
</evidence>
<accession>A0A319CUN1</accession>
<name>A0A319CUN1_9EURO</name>
<proteinExistence type="predicted"/>
<dbReference type="PANTHER" id="PTHR46910:SF3">
    <property type="entry name" value="HALOTOLERANCE PROTEIN 9-RELATED"/>
    <property type="match status" value="1"/>
</dbReference>
<dbReference type="GO" id="GO:0008270">
    <property type="term" value="F:zinc ion binding"/>
    <property type="evidence" value="ECO:0007669"/>
    <property type="project" value="InterPro"/>
</dbReference>
<dbReference type="SUPFAM" id="SSF57701">
    <property type="entry name" value="Zn2/Cys6 DNA-binding domain"/>
    <property type="match status" value="1"/>
</dbReference>
<dbReference type="STRING" id="1448320.A0A319CUN1"/>
<evidence type="ECO:0000256" key="4">
    <source>
        <dbReference type="ARBA" id="ARBA00023125"/>
    </source>
</evidence>
<dbReference type="PANTHER" id="PTHR46910">
    <property type="entry name" value="TRANSCRIPTION FACTOR PDR1"/>
    <property type="match status" value="1"/>
</dbReference>
<dbReference type="GO" id="GO:0009893">
    <property type="term" value="P:positive regulation of metabolic process"/>
    <property type="evidence" value="ECO:0007669"/>
    <property type="project" value="UniProtKB-ARBA"/>
</dbReference>
<keyword evidence="10" id="KW-1185">Reference proteome</keyword>
<keyword evidence="5" id="KW-0804">Transcription</keyword>
<dbReference type="CDD" id="cd00067">
    <property type="entry name" value="GAL4"/>
    <property type="match status" value="1"/>
</dbReference>
<evidence type="ECO:0000256" key="3">
    <source>
        <dbReference type="ARBA" id="ARBA00023015"/>
    </source>
</evidence>
<evidence type="ECO:0000256" key="6">
    <source>
        <dbReference type="ARBA" id="ARBA00023242"/>
    </source>
</evidence>
<evidence type="ECO:0000256" key="2">
    <source>
        <dbReference type="ARBA" id="ARBA00022723"/>
    </source>
</evidence>
<dbReference type="OrthoDB" id="2943660at2759"/>
<dbReference type="Pfam" id="PF00172">
    <property type="entry name" value="Zn_clus"/>
    <property type="match status" value="1"/>
</dbReference>
<keyword evidence="6" id="KW-0539">Nucleus</keyword>
<dbReference type="Proteomes" id="UP000247810">
    <property type="component" value="Unassembled WGS sequence"/>
</dbReference>
<evidence type="ECO:0000313" key="9">
    <source>
        <dbReference type="EMBL" id="PYH88864.1"/>
    </source>
</evidence>
<dbReference type="PROSITE" id="PS50048">
    <property type="entry name" value="ZN2_CY6_FUNGAL_2"/>
    <property type="match status" value="1"/>
</dbReference>
<dbReference type="PROSITE" id="PS00463">
    <property type="entry name" value="ZN2_CY6_FUNGAL_1"/>
    <property type="match status" value="1"/>
</dbReference>
<keyword evidence="3" id="KW-0805">Transcription regulation</keyword>
<feature type="region of interest" description="Disordered" evidence="7">
    <location>
        <begin position="89"/>
        <end position="127"/>
    </location>
</feature>
<dbReference type="InterPro" id="IPR036864">
    <property type="entry name" value="Zn2-C6_fun-type_DNA-bd_sf"/>
</dbReference>
<protein>
    <recommendedName>
        <fullName evidence="8">Zn(2)-C6 fungal-type domain-containing protein</fullName>
    </recommendedName>
</protein>
<dbReference type="InterPro" id="IPR050987">
    <property type="entry name" value="AtrR-like"/>
</dbReference>
<keyword evidence="2" id="KW-0479">Metal-binding</keyword>
<gene>
    <name evidence="9" type="ORF">BO71DRAFT_124245</name>
</gene>
<reference evidence="9 10" key="1">
    <citation type="submission" date="2018-02" db="EMBL/GenBank/DDBJ databases">
        <title>The genomes of Aspergillus section Nigri reveals drivers in fungal speciation.</title>
        <authorList>
            <consortium name="DOE Joint Genome Institute"/>
            <person name="Vesth T.C."/>
            <person name="Nybo J."/>
            <person name="Theobald S."/>
            <person name="Brandl J."/>
            <person name="Frisvad J.C."/>
            <person name="Nielsen K.F."/>
            <person name="Lyhne E.K."/>
            <person name="Kogle M.E."/>
            <person name="Kuo A."/>
            <person name="Riley R."/>
            <person name="Clum A."/>
            <person name="Nolan M."/>
            <person name="Lipzen A."/>
            <person name="Salamov A."/>
            <person name="Henrissat B."/>
            <person name="Wiebenga A."/>
            <person name="De vries R.P."/>
            <person name="Grigoriev I.V."/>
            <person name="Mortensen U.H."/>
            <person name="Andersen M.R."/>
            <person name="Baker S.E."/>
        </authorList>
    </citation>
    <scope>NUCLEOTIDE SEQUENCE [LARGE SCALE GENOMIC DNA]</scope>
    <source>
        <strain evidence="9 10">CBS 707.79</strain>
    </source>
</reference>
<sequence length="649" mass="71948">MRQRSTRLTGNAFTRWETKSKMEGFAGEHTIPTQQTNDPPLGRSLEIHRREPYVHKACESCRAAKVKCSGNQPCTRCQHRKTKCSFRRSLRRRPGTIPLPASPPVPAEQESPPWPEPTASSSASPVPVGPLLPKTLFKVLRITHQTSNGTFVALRGPETNFATYQLIHDLFHPGPRGGTEQYADGNAAADFFQYRALIFAPPDSPWDLLPITTIANEDLRFVPAEMAMQFFEIYASILWDLSPLPPVDRLRSCLCDLFGVVGAEQFSSIERANVLTMLAVAATCTAYNSFREFIYQKSRQYADVTAGFIDIAAIQNDWLQAQYHTHLSHYALAYEALGRAGRNLTYAGINPSFLTAPDMTEPSAPDVHRTFLAVFSFERFICLSIGRPSYFADELCPADSELSLIHSSTIKFAIVAAQIVKAQHTPPQDIESLVHTSKTLHIRLDGFLSDASEKCQVACADDHGRFAEIEIIMCVLFHYALQVVYRPFLKFRLLHHHPESFPSPEVPIPNEWLGTVEVESQYAVQAARSTIRLIGWAVDCGSTLKDIPLNGLFIENACLSLILASVASNKGVQYLDDVHTGMNYLAQIACQPTVAARLSSLEIALSTATTIGVGAESSEQEDDDAPRVRLLEQLMVILPTVEEILLGSF</sequence>
<evidence type="ECO:0000256" key="1">
    <source>
        <dbReference type="ARBA" id="ARBA00004123"/>
    </source>
</evidence>
<dbReference type="CDD" id="cd12148">
    <property type="entry name" value="fungal_TF_MHR"/>
    <property type="match status" value="1"/>
</dbReference>
<organism evidence="9 10">
    <name type="scientific">Aspergillus ellipticus CBS 707.79</name>
    <dbReference type="NCBI Taxonomy" id="1448320"/>
    <lineage>
        <taxon>Eukaryota</taxon>
        <taxon>Fungi</taxon>
        <taxon>Dikarya</taxon>
        <taxon>Ascomycota</taxon>
        <taxon>Pezizomycotina</taxon>
        <taxon>Eurotiomycetes</taxon>
        <taxon>Eurotiomycetidae</taxon>
        <taxon>Eurotiales</taxon>
        <taxon>Aspergillaceae</taxon>
        <taxon>Aspergillus</taxon>
        <taxon>Aspergillus subgen. Circumdati</taxon>
    </lineage>
</organism>
<keyword evidence="4" id="KW-0238">DNA-binding</keyword>
<dbReference type="GO" id="GO:0000981">
    <property type="term" value="F:DNA-binding transcription factor activity, RNA polymerase II-specific"/>
    <property type="evidence" value="ECO:0007669"/>
    <property type="project" value="InterPro"/>
</dbReference>
<comment type="subcellular location">
    <subcellularLocation>
        <location evidence="1">Nucleus</location>
    </subcellularLocation>
</comment>
<feature type="compositionally biased region" description="Low complexity" evidence="7">
    <location>
        <begin position="117"/>
        <end position="127"/>
    </location>
</feature>
<dbReference type="SMART" id="SM00066">
    <property type="entry name" value="GAL4"/>
    <property type="match status" value="1"/>
</dbReference>
<dbReference type="GO" id="GO:0003677">
    <property type="term" value="F:DNA binding"/>
    <property type="evidence" value="ECO:0007669"/>
    <property type="project" value="UniProtKB-KW"/>
</dbReference>
<dbReference type="VEuPathDB" id="FungiDB:BO71DRAFT_124245"/>
<evidence type="ECO:0000259" key="8">
    <source>
        <dbReference type="PROSITE" id="PS50048"/>
    </source>
</evidence>
<dbReference type="Gene3D" id="4.10.240.10">
    <property type="entry name" value="Zn(2)-C6 fungal-type DNA-binding domain"/>
    <property type="match status" value="1"/>
</dbReference>
<dbReference type="InterPro" id="IPR001138">
    <property type="entry name" value="Zn2Cys6_DnaBD"/>
</dbReference>
<feature type="domain" description="Zn(2)-C6 fungal-type" evidence="8">
    <location>
        <begin position="57"/>
        <end position="86"/>
    </location>
</feature>
<evidence type="ECO:0000256" key="5">
    <source>
        <dbReference type="ARBA" id="ARBA00023163"/>
    </source>
</evidence>